<dbReference type="EMBL" id="LM999983">
    <property type="protein sequence ID" value="CEF52497.1"/>
    <property type="molecule type" value="Genomic_DNA"/>
</dbReference>
<reference evidence="1" key="1">
    <citation type="journal article" date="2015" name="Heredity">
        <title>A molecular perspective on a complex polymorphic inversion system with cytological evidence of multiply reused breakpoints.</title>
        <authorList>
            <person name="Orengo D.J."/>
            <person name="Puerma E."/>
            <person name="Papaceit M."/>
            <person name="Segarra C."/>
            <person name="Aguade M."/>
        </authorList>
    </citation>
    <scope>NUCLEOTIDE SEQUENCE</scope>
    <source>
        <strain evidence="1">FO12b</strain>
    </source>
</reference>
<name>A0A0F7SZG1_DROSU</name>
<sequence>MTEPVKNPPNSRGPCPIEFTESQISYGPPKINKVLREYLTTRANRMEQFLWQELFAEYNRNASATEDLGVNTTEYFDVYCKDIPPENEERKETLVNKYPVYCTTAITLWNHDGDPTKTFKKKYLITRPIQECTEKFAP</sequence>
<organism evidence="1">
    <name type="scientific">Drosophila subobscura</name>
    <name type="common">Fruit fly</name>
    <dbReference type="NCBI Taxonomy" id="7241"/>
    <lineage>
        <taxon>Eukaryota</taxon>
        <taxon>Metazoa</taxon>
        <taxon>Ecdysozoa</taxon>
        <taxon>Arthropoda</taxon>
        <taxon>Hexapoda</taxon>
        <taxon>Insecta</taxon>
        <taxon>Pterygota</taxon>
        <taxon>Neoptera</taxon>
        <taxon>Endopterygota</taxon>
        <taxon>Diptera</taxon>
        <taxon>Brachycera</taxon>
        <taxon>Muscomorpha</taxon>
        <taxon>Ephydroidea</taxon>
        <taxon>Drosophilidae</taxon>
        <taxon>Drosophila</taxon>
        <taxon>Sophophora</taxon>
    </lineage>
</organism>
<evidence type="ECO:0000313" key="1">
    <source>
        <dbReference type="EMBL" id="CEF52497.1"/>
    </source>
</evidence>
<proteinExistence type="predicted"/>
<dbReference type="AlphaFoldDB" id="A0A0F7SZG1"/>
<protein>
    <submittedName>
        <fullName evidence="1">Uncharacterized protein</fullName>
    </submittedName>
</protein>
<accession>A0A0F7SZG1</accession>